<dbReference type="Gene3D" id="3.40.50.300">
    <property type="entry name" value="P-loop containing nucleotide triphosphate hydrolases"/>
    <property type="match status" value="2"/>
</dbReference>
<dbReference type="SUPFAM" id="SSF52540">
    <property type="entry name" value="P-loop containing nucleoside triphosphate hydrolases"/>
    <property type="match status" value="1"/>
</dbReference>
<protein>
    <submittedName>
        <fullName evidence="2">ATPase AAA</fullName>
    </submittedName>
</protein>
<dbReference type="STRING" id="1618207.UM93_09150"/>
<reference evidence="2 3" key="1">
    <citation type="journal article" date="2015" name="Genome Announc.">
        <title>Complete Genome Sequencing of Protease-Producing Novel Arthrobacter sp. Strain IHBB 11108 Using PacBio Single-Molecule Real-Time Sequencing Technology.</title>
        <authorList>
            <person name="Kiran S."/>
            <person name="Swarnkar M.K."/>
            <person name="Pal M."/>
            <person name="Thakur R."/>
            <person name="Tewari R."/>
            <person name="Singh A.K."/>
            <person name="Gulati A."/>
        </authorList>
    </citation>
    <scope>NUCLEOTIDE SEQUENCE [LARGE SCALE GENOMIC DNA]</scope>
    <source>
        <strain evidence="2 3">IHBB 11108</strain>
    </source>
</reference>
<proteinExistence type="predicted"/>
<feature type="compositionally biased region" description="Basic and acidic residues" evidence="1">
    <location>
        <begin position="1413"/>
        <end position="1442"/>
    </location>
</feature>
<organism evidence="2 3">
    <name type="scientific">Psychromicrobium lacuslunae</name>
    <dbReference type="NCBI Taxonomy" id="1618207"/>
    <lineage>
        <taxon>Bacteria</taxon>
        <taxon>Bacillati</taxon>
        <taxon>Actinomycetota</taxon>
        <taxon>Actinomycetes</taxon>
        <taxon>Micrococcales</taxon>
        <taxon>Micrococcaceae</taxon>
        <taxon>Psychromicrobium</taxon>
    </lineage>
</organism>
<sequence>MSEKVSQPESAERLNAWLDELQPSAESNTLLSFNAAARGSVDLTHAHPSGLAQLLAGRKTRLSTLIRDSAQLSSAMQSTSLLRAKIQELSADRGIEVGFLAAGIVSWGTSASGKHHKISAPVMLSSILLSGRAGQDDYELQLTGQAKLNPALVRVLQRQYGIAFDPQAVARLAYSTARFDPAPVLEHLRVLTATIPGVEVAHQLLVASFADLGENLADPVLRAGEGLVPEILAAVNGETVSNPQPIDPARFEPLDQRAPSEEFLILDADAEQQLVLDAIRAGESLVVAAPPGSGQTQTAMNAIATLVHDGKNVLVVGERSSTLSELAQRFASLSLDSMILRLDDQTGPQQLKSQLVRSIMRNEKSTEPRLDTLHQTLSTHRHQLLDHVASLHNVRQRWGCSPYQAMQSLAELTSIQPAPATTVRLKRSVLDAIKDRSELSGRLRRAAELGSFSKSSTQSPWYGARLVTRKETEEAHALATSLFESVPAFAQKMHEVADYAQISHGSSFAQWGEQLELLVAVRESLDKFMPDIFDRPVTDLISATATTAWRRDRNLDMPSMQRSRLRRVAKEYIRPGVHIDDLHASLLLVQEQRERWADFSVSQRHPAVPSGLAELRKRFHQLSSELLKLGAALERTAQGGALETVDHRELLDRLGALADDRQTLENLPERTLLEENMREHGLGELLDDLAAREVLPAQTRSELELAWWQSALEAMISGDDYLAMSDGENLRKLEAEYRLADQAHVVSGSARLRWQLAAKWREAVAKSSRSSEFLRNMLKDGRVSLDQLSSNAVELLDLLVPVWSISPHLVPTVLPEQMRFDAVVLLDAESIALPTALPALARAKQVIAFGDDQLPEPVDFSVAVESAAEEVAGTTKRSEATRIGSFAALAKIRAKLTLKRSYRSIDEELSRQLSEDFYAGELSFLPDGKAVTGLDRAVQVEYLADGTGLPGSDSSGVESVAAEVNRVVDLVFESARTHPRSSLAVITASAKHAARVAEAIRIALANHPELREFFSAGDEPFRVAQLDRAAGLSRDRVIFSLGFGRTPHGRALHHFGPLSEQGGRGKFALAMTRAREQLIVLSCFKPEDLDTAKLNHGALDFYQLLERELGGKASKRSTLSHAAVAGQSLEEDPLVADLADRLRARDARVWYNYDGVIDIVAAADPLRYLGLPDDEIPTPVAVESDGSASYRRMSVRERSRLRPQLLERRGWRYMPLWTIEVFTDPSSCADRIGGYLGLEPSLATGDFPSLLSSTGVAGEAAVKPTPVNAGPVNAASAQARSPKPVESSLAGASPTEVNPLKQDPAEHDNAQQDPAKQASDGLDSTGLDSAGLDSTGLDSNGNDFAGSSSPETNSAERNWESNGEQNKAAGGGPSSATSSAGSSSASQPTSNTTSGRASGAKPVAGAPLIPQRAAEDDPRSWGDRDGSDHDEWLREQKPPHWG</sequence>
<name>A0A0D4C351_9MICC</name>
<dbReference type="InterPro" id="IPR027417">
    <property type="entry name" value="P-loop_NTPase"/>
</dbReference>
<feature type="compositionally biased region" description="Low complexity" evidence="1">
    <location>
        <begin position="1374"/>
        <end position="1394"/>
    </location>
</feature>
<gene>
    <name evidence="2" type="ORF">UM93_09150</name>
</gene>
<keyword evidence="3" id="KW-1185">Reference proteome</keyword>
<dbReference type="HOGENOM" id="CLU_000788_1_0_11"/>
<dbReference type="Proteomes" id="UP000061839">
    <property type="component" value="Chromosome"/>
</dbReference>
<evidence type="ECO:0000313" key="3">
    <source>
        <dbReference type="Proteomes" id="UP000061839"/>
    </source>
</evidence>
<dbReference type="EMBL" id="CP011005">
    <property type="protein sequence ID" value="AJT43008.1"/>
    <property type="molecule type" value="Genomic_DNA"/>
</dbReference>
<dbReference type="PATRIC" id="fig|1618207.4.peg.1853"/>
<evidence type="ECO:0000256" key="1">
    <source>
        <dbReference type="SAM" id="MobiDB-lite"/>
    </source>
</evidence>
<dbReference type="KEGG" id="ari:UM93_09150"/>
<evidence type="ECO:0000313" key="2">
    <source>
        <dbReference type="EMBL" id="AJT43008.1"/>
    </source>
</evidence>
<feature type="region of interest" description="Disordered" evidence="1">
    <location>
        <begin position="1272"/>
        <end position="1442"/>
    </location>
</feature>
<feature type="compositionally biased region" description="Polar residues" evidence="1">
    <location>
        <begin position="1336"/>
        <end position="1365"/>
    </location>
</feature>
<accession>A0A0D4C351</accession>